<feature type="zinc finger region" evidence="16">
    <location>
        <begin position="35"/>
        <end position="71"/>
    </location>
</feature>
<evidence type="ECO:0000256" key="9">
    <source>
        <dbReference type="ARBA" id="ARBA00023015"/>
    </source>
</evidence>
<gene>
    <name evidence="16" type="primary">E6</name>
</gene>
<protein>
    <recommendedName>
        <fullName evidence="16 17">Protein E6</fullName>
    </recommendedName>
</protein>
<organism evidence="18">
    <name type="scientific">Human papillomavirus</name>
    <dbReference type="NCBI Taxonomy" id="10566"/>
    <lineage>
        <taxon>Viruses</taxon>
        <taxon>Monodnaviria</taxon>
        <taxon>Shotokuvirae</taxon>
        <taxon>Cossaviricota</taxon>
        <taxon>Papovaviricetes</taxon>
        <taxon>Zurhausenvirales</taxon>
        <taxon>Papillomaviridae</taxon>
    </lineage>
</organism>
<dbReference type="SMR" id="A0A385PLG2"/>
<sequence length="147" mass="17197">MKLILPNSMDSSQPTSLDDYCRHFNCSFFDLRIRCIFCRHFLDLIQLADFHSKTLSLVWRGCECFACCTNCARLSAKFEFESYYRCSIPAVIIEDIVKQKLHQLIVRCYLCLRLLDTVEKYDSVCRGDSFHLVRQGWKGICRICASK</sequence>
<keyword evidence="2 16" id="KW-0244">Early protein</keyword>
<dbReference type="GO" id="GO:0030430">
    <property type="term" value="C:host cell cytoplasm"/>
    <property type="evidence" value="ECO:0007669"/>
    <property type="project" value="UniProtKB-SubCell"/>
</dbReference>
<keyword evidence="3 16" id="KW-1048">Host nucleus</keyword>
<dbReference type="Pfam" id="PF00518">
    <property type="entry name" value="E6"/>
    <property type="match status" value="1"/>
</dbReference>
<comment type="subcellular location">
    <subcellularLocation>
        <location evidence="16 17">Host cytoplasm</location>
    </subcellularLocation>
    <subcellularLocation>
        <location evidence="16 17">Host nucleus</location>
    </subcellularLocation>
</comment>
<dbReference type="GO" id="GO:0052150">
    <property type="term" value="P:symbiont-mediated perturbation of host apoptosis"/>
    <property type="evidence" value="ECO:0007669"/>
    <property type="project" value="UniProtKB-KW"/>
</dbReference>
<keyword evidence="10 16" id="KW-0238">DNA-binding</keyword>
<keyword evidence="12 16" id="KW-0804">Transcription</keyword>
<evidence type="ECO:0000256" key="16">
    <source>
        <dbReference type="HAMAP-Rule" id="MF_04006"/>
    </source>
</evidence>
<dbReference type="InterPro" id="IPR038575">
    <property type="entry name" value="E6_sf"/>
</dbReference>
<keyword evidence="11 16" id="KW-0010">Activator</keyword>
<dbReference type="GO" id="GO:0003677">
    <property type="term" value="F:DNA binding"/>
    <property type="evidence" value="ECO:0007669"/>
    <property type="project" value="UniProtKB-UniRule"/>
</dbReference>
<evidence type="ECO:0000256" key="1">
    <source>
        <dbReference type="ARBA" id="ARBA00006346"/>
    </source>
</evidence>
<dbReference type="GO" id="GO:0039648">
    <property type="term" value="P:symbiont-mediated perturbation of host ubiquitin-like protein modification"/>
    <property type="evidence" value="ECO:0007669"/>
    <property type="project" value="UniProtKB-UniRule"/>
</dbReference>
<evidence type="ECO:0000256" key="11">
    <source>
        <dbReference type="ARBA" id="ARBA00023159"/>
    </source>
</evidence>
<keyword evidence="4 16" id="KW-0945">Host-virus interaction</keyword>
<evidence type="ECO:0000256" key="10">
    <source>
        <dbReference type="ARBA" id="ARBA00023125"/>
    </source>
</evidence>
<evidence type="ECO:0000256" key="5">
    <source>
        <dbReference type="ARBA" id="ARBA00022632"/>
    </source>
</evidence>
<feature type="zinc finger region" evidence="16">
    <location>
        <begin position="108"/>
        <end position="144"/>
    </location>
</feature>
<evidence type="ECO:0000256" key="15">
    <source>
        <dbReference type="ARBA" id="ARBA00023323"/>
    </source>
</evidence>
<evidence type="ECO:0000256" key="13">
    <source>
        <dbReference type="ARBA" id="ARBA00023200"/>
    </source>
</evidence>
<dbReference type="GO" id="GO:0042025">
    <property type="term" value="C:host cell nucleus"/>
    <property type="evidence" value="ECO:0007669"/>
    <property type="project" value="UniProtKB-SubCell"/>
</dbReference>
<evidence type="ECO:0000313" key="18">
    <source>
        <dbReference type="EMBL" id="AYA94734.1"/>
    </source>
</evidence>
<evidence type="ECO:0000256" key="12">
    <source>
        <dbReference type="ARBA" id="ARBA00023163"/>
    </source>
</evidence>
<evidence type="ECO:0000256" key="14">
    <source>
        <dbReference type="ARBA" id="ARBA00023280"/>
    </source>
</evidence>
<evidence type="ECO:0000256" key="4">
    <source>
        <dbReference type="ARBA" id="ARBA00022581"/>
    </source>
</evidence>
<dbReference type="InterPro" id="IPR001334">
    <property type="entry name" value="E6"/>
</dbReference>
<proteinExistence type="inferred from homology"/>
<dbReference type="HAMAP" id="MF_04006">
    <property type="entry name" value="HPV_E6"/>
    <property type="match status" value="1"/>
</dbReference>
<dbReference type="GO" id="GO:0006351">
    <property type="term" value="P:DNA-templated transcription"/>
    <property type="evidence" value="ECO:0007669"/>
    <property type="project" value="UniProtKB-UniRule"/>
</dbReference>
<keyword evidence="15 16" id="KW-1119">Modulation of host cell apoptosis by virus</keyword>
<dbReference type="EMBL" id="MH777383">
    <property type="protein sequence ID" value="AYA94734.1"/>
    <property type="molecule type" value="Genomic_DNA"/>
</dbReference>
<dbReference type="GO" id="GO:0039502">
    <property type="term" value="P:symbiont-mediated suppression of host type I interferon-mediated signaling pathway"/>
    <property type="evidence" value="ECO:0007669"/>
    <property type="project" value="UniProtKB-UniRule"/>
</dbReference>
<evidence type="ECO:0000256" key="17">
    <source>
        <dbReference type="RuleBase" id="RU363123"/>
    </source>
</evidence>
<reference evidence="18" key="1">
    <citation type="journal article" date="2018" name="Nat. Med.">
        <title>Expanded skin virome in DOCK8-deficient patients.</title>
        <authorList>
            <consortium name="NISC Comparative Sequencing Program"/>
            <person name="Tirosh O."/>
            <person name="Conlan S."/>
            <person name="Deming C."/>
            <person name="Lee-Lin S.Q."/>
            <person name="Huang X."/>
            <person name="Su H.C."/>
            <person name="Freeman A.F."/>
            <person name="Segre J.A."/>
            <person name="Kong H.H."/>
        </authorList>
    </citation>
    <scope>NUCLEOTIDE SEQUENCE</scope>
    <source>
        <strain evidence="18">HPV-mSK_244</strain>
    </source>
</reference>
<accession>A0A385PLG2</accession>
<keyword evidence="9 16" id="KW-0805">Transcription regulation</keyword>
<evidence type="ECO:0000256" key="2">
    <source>
        <dbReference type="ARBA" id="ARBA00022518"/>
    </source>
</evidence>
<comment type="caution">
    <text evidence="16">Lacks conserved residue(s) required for the propagation of feature annotation.</text>
</comment>
<evidence type="ECO:0000256" key="8">
    <source>
        <dbReference type="ARBA" id="ARBA00022833"/>
    </source>
</evidence>
<evidence type="ECO:0000256" key="7">
    <source>
        <dbReference type="ARBA" id="ARBA00022771"/>
    </source>
</evidence>
<keyword evidence="8 16" id="KW-0862">Zinc</keyword>
<dbReference type="Gene3D" id="3.30.240.40">
    <property type="entry name" value="E6 early regulatory protein"/>
    <property type="match status" value="2"/>
</dbReference>
<keyword evidence="7 16" id="KW-0863">Zinc-finger</keyword>
<keyword evidence="6 16" id="KW-0479">Metal-binding</keyword>
<evidence type="ECO:0000256" key="6">
    <source>
        <dbReference type="ARBA" id="ARBA00022723"/>
    </source>
</evidence>
<dbReference type="GO" id="GO:0006355">
    <property type="term" value="P:regulation of DNA-templated transcription"/>
    <property type="evidence" value="ECO:0007669"/>
    <property type="project" value="UniProtKB-UniRule"/>
</dbReference>
<comment type="similarity">
    <text evidence="1 16 17">Belongs to the papillomaviridae E6 protein family.</text>
</comment>
<dbReference type="GO" id="GO:0052170">
    <property type="term" value="P:symbiont-mediated suppression of host innate immune response"/>
    <property type="evidence" value="ECO:0007669"/>
    <property type="project" value="UniProtKB-KW"/>
</dbReference>
<keyword evidence="13 16" id="KW-1035">Host cytoplasm</keyword>
<dbReference type="SUPFAM" id="SSF161229">
    <property type="entry name" value="E6 C-terminal domain-like"/>
    <property type="match status" value="2"/>
</dbReference>
<dbReference type="GO" id="GO:0008270">
    <property type="term" value="F:zinc ion binding"/>
    <property type="evidence" value="ECO:0007669"/>
    <property type="project" value="UniProtKB-KW"/>
</dbReference>
<comment type="subunit">
    <text evidence="16">Forms homodimers. Interacts with ubiquitin-protein ligase UBE3A/E6-AP; this interaction stimulates UBE3A ubiquitin activity. Interacts with host BAK1.</text>
</comment>
<keyword evidence="14 16" id="KW-0899">Viral immunoevasion</keyword>
<keyword evidence="5 16" id="KW-1090">Inhibition of host innate immune response by virus</keyword>
<evidence type="ECO:0000256" key="3">
    <source>
        <dbReference type="ARBA" id="ARBA00022562"/>
    </source>
</evidence>
<name>A0A385PLG2_9PAPI</name>
<comment type="function">
    <text evidence="16">Plays a major role in the induction and maintenance of cellular transformation. E6 associates with host UBE3A/E6-AP ubiquitin-protein ligase and modulates its activity. Protects host keratinocytes from apoptosis by mediating the degradation of host BAK1. May also inhibit host immune response.</text>
</comment>